<name>A0A645FEQ7_9ZZZZ</name>
<feature type="domain" description="IrrE N-terminal-like" evidence="1">
    <location>
        <begin position="25"/>
        <end position="140"/>
    </location>
</feature>
<protein>
    <submittedName>
        <fullName evidence="2">Metallopeptidase ImmA</fullName>
        <ecNumber evidence="2">3.4.-.-</ecNumber>
    </submittedName>
</protein>
<dbReference type="Gene3D" id="1.10.10.2910">
    <property type="match status" value="1"/>
</dbReference>
<evidence type="ECO:0000259" key="1">
    <source>
        <dbReference type="Pfam" id="PF06114"/>
    </source>
</evidence>
<dbReference type="GO" id="GO:0016787">
    <property type="term" value="F:hydrolase activity"/>
    <property type="evidence" value="ECO:0007669"/>
    <property type="project" value="UniProtKB-KW"/>
</dbReference>
<reference evidence="2" key="1">
    <citation type="submission" date="2019-08" db="EMBL/GenBank/DDBJ databases">
        <authorList>
            <person name="Kucharzyk K."/>
            <person name="Murdoch R.W."/>
            <person name="Higgins S."/>
            <person name="Loffler F."/>
        </authorList>
    </citation>
    <scope>NUCLEOTIDE SEQUENCE</scope>
</reference>
<dbReference type="EMBL" id="VSSQ01058097">
    <property type="protein sequence ID" value="MPN11829.1"/>
    <property type="molecule type" value="Genomic_DNA"/>
</dbReference>
<sequence length="144" mass="16975">MGKSIKDIVNYYVRKFGTNDPFRIAKYLNILVQHGNLGEYSGCYTFLKKHRYIFLNQNLDENETMLVMAHELGHAILHSRTNCYFIRNKTFLLCSRIEREANLFLVNLFISDDDLRERRECTVSQLSCEFGLDENLIELRIKGK</sequence>
<keyword evidence="2" id="KW-0378">Hydrolase</keyword>
<dbReference type="Pfam" id="PF06114">
    <property type="entry name" value="Peptidase_M78"/>
    <property type="match status" value="1"/>
</dbReference>
<accession>A0A645FEQ7</accession>
<gene>
    <name evidence="2" type="primary">immA_2</name>
    <name evidence="2" type="ORF">SDC9_159137</name>
</gene>
<evidence type="ECO:0000313" key="2">
    <source>
        <dbReference type="EMBL" id="MPN11829.1"/>
    </source>
</evidence>
<organism evidence="2">
    <name type="scientific">bioreactor metagenome</name>
    <dbReference type="NCBI Taxonomy" id="1076179"/>
    <lineage>
        <taxon>unclassified sequences</taxon>
        <taxon>metagenomes</taxon>
        <taxon>ecological metagenomes</taxon>
    </lineage>
</organism>
<comment type="caution">
    <text evidence="2">The sequence shown here is derived from an EMBL/GenBank/DDBJ whole genome shotgun (WGS) entry which is preliminary data.</text>
</comment>
<proteinExistence type="predicted"/>
<dbReference type="EC" id="3.4.-.-" evidence="2"/>
<dbReference type="InterPro" id="IPR010359">
    <property type="entry name" value="IrrE_HExxH"/>
</dbReference>
<dbReference type="AlphaFoldDB" id="A0A645FEQ7"/>